<dbReference type="Proteomes" id="UP001219066">
    <property type="component" value="Chromosome"/>
</dbReference>
<evidence type="ECO:0000313" key="2">
    <source>
        <dbReference type="Proteomes" id="UP001219066"/>
    </source>
</evidence>
<accession>A0AAX3SEB7</accession>
<reference evidence="1" key="1">
    <citation type="submission" date="2023-03" db="EMBL/GenBank/DDBJ databases">
        <title>Synergistic degradation of erythromycin by symbiotic bacteria Ery-6A and Ery-6B and application in simulated water remediation.</title>
        <authorList>
            <person name="Xu S."/>
        </authorList>
    </citation>
    <scope>NUCLEOTIDE SEQUENCE</scope>
    <source>
        <strain evidence="1">Ery-6A</strain>
    </source>
</reference>
<dbReference type="AlphaFoldDB" id="A0AAX3SEB7"/>
<proteinExistence type="predicted"/>
<dbReference type="EMBL" id="CP120956">
    <property type="protein sequence ID" value="WFF78372.1"/>
    <property type="molecule type" value="Genomic_DNA"/>
</dbReference>
<protein>
    <submittedName>
        <fullName evidence="1">Uncharacterized protein</fullName>
    </submittedName>
</protein>
<gene>
    <name evidence="1" type="ORF">PYR84_15620</name>
</gene>
<dbReference type="RefSeq" id="WP_277848407.1">
    <property type="nucleotide sequence ID" value="NZ_CP120956.1"/>
</dbReference>
<sequence>MINERADIKKILDALLINFKDASNNISQNAHIESFPKVDEWRYSKGDFFNPIPYRSEIDGFNSPKLLKKKYDSPFEAIEKGNFSTAFNNNHPTIIIAPKEKSCNFISTSLYGEYLSSDIANVHHIDLPYKDSVKNLPRLNGYGYLSKEKDGSLVSIIVGRNNNYSINIIEAIDNLPSKETAYASGWADDIEYHYHHDNNGLFKITTHAKNGGLAEIWSRS</sequence>
<organism evidence="1 2">
    <name type="scientific">Delftia tsuruhatensis</name>
    <dbReference type="NCBI Taxonomy" id="180282"/>
    <lineage>
        <taxon>Bacteria</taxon>
        <taxon>Pseudomonadati</taxon>
        <taxon>Pseudomonadota</taxon>
        <taxon>Betaproteobacteria</taxon>
        <taxon>Burkholderiales</taxon>
        <taxon>Comamonadaceae</taxon>
        <taxon>Delftia</taxon>
    </lineage>
</organism>
<evidence type="ECO:0000313" key="1">
    <source>
        <dbReference type="EMBL" id="WFF78372.1"/>
    </source>
</evidence>
<name>A0AAX3SEB7_9BURK</name>